<accession>A0A4Y2PE84</accession>
<gene>
    <name evidence="1" type="primary">Ano1_2</name>
    <name evidence="1" type="ORF">AVEN_123596_1</name>
</gene>
<organism evidence="1 2">
    <name type="scientific">Araneus ventricosus</name>
    <name type="common">Orbweaver spider</name>
    <name type="synonym">Epeira ventricosa</name>
    <dbReference type="NCBI Taxonomy" id="182803"/>
    <lineage>
        <taxon>Eukaryota</taxon>
        <taxon>Metazoa</taxon>
        <taxon>Ecdysozoa</taxon>
        <taxon>Arthropoda</taxon>
        <taxon>Chelicerata</taxon>
        <taxon>Arachnida</taxon>
        <taxon>Araneae</taxon>
        <taxon>Araneomorphae</taxon>
        <taxon>Entelegynae</taxon>
        <taxon>Araneoidea</taxon>
        <taxon>Araneidae</taxon>
        <taxon>Araneus</taxon>
    </lineage>
</organism>
<dbReference type="AlphaFoldDB" id="A0A4Y2PE84"/>
<keyword evidence="2" id="KW-1185">Reference proteome</keyword>
<dbReference type="Proteomes" id="UP000499080">
    <property type="component" value="Unassembled WGS sequence"/>
</dbReference>
<proteinExistence type="predicted"/>
<evidence type="ECO:0000313" key="2">
    <source>
        <dbReference type="Proteomes" id="UP000499080"/>
    </source>
</evidence>
<protein>
    <submittedName>
        <fullName evidence="1">Anoctamin-1</fullName>
    </submittedName>
</protein>
<name>A0A4Y2PE84_ARAVE</name>
<reference evidence="1 2" key="1">
    <citation type="journal article" date="2019" name="Sci. Rep.">
        <title>Orb-weaving spider Araneus ventricosus genome elucidates the spidroin gene catalogue.</title>
        <authorList>
            <person name="Kono N."/>
            <person name="Nakamura H."/>
            <person name="Ohtoshi R."/>
            <person name="Moran D.A.P."/>
            <person name="Shinohara A."/>
            <person name="Yoshida Y."/>
            <person name="Fujiwara M."/>
            <person name="Mori M."/>
            <person name="Tomita M."/>
            <person name="Arakawa K."/>
        </authorList>
    </citation>
    <scope>NUCLEOTIDE SEQUENCE [LARGE SCALE GENOMIC DNA]</scope>
</reference>
<sequence>MLLFVIWICPKAKRRYWPQVFNSRIFRGNVQIDFILRVLLSSDLSLKEEVLCSAATLVAYKRTQIAHEPNEWLAVIDAQN</sequence>
<evidence type="ECO:0000313" key="1">
    <source>
        <dbReference type="EMBL" id="GBN49511.1"/>
    </source>
</evidence>
<comment type="caution">
    <text evidence="1">The sequence shown here is derived from an EMBL/GenBank/DDBJ whole genome shotgun (WGS) entry which is preliminary data.</text>
</comment>
<dbReference type="EMBL" id="BGPR01011083">
    <property type="protein sequence ID" value="GBN49511.1"/>
    <property type="molecule type" value="Genomic_DNA"/>
</dbReference>
<feature type="non-terminal residue" evidence="1">
    <location>
        <position position="80"/>
    </location>
</feature>